<dbReference type="GO" id="GO:0005886">
    <property type="term" value="C:plasma membrane"/>
    <property type="evidence" value="ECO:0007669"/>
    <property type="project" value="UniProtKB-SubCell"/>
</dbReference>
<evidence type="ECO:0000259" key="10">
    <source>
        <dbReference type="Pfam" id="PF04290"/>
    </source>
</evidence>
<proteinExistence type="inferred from homology"/>
<reference evidence="11 12" key="1">
    <citation type="submission" date="2016-11" db="EMBL/GenBank/DDBJ databases">
        <authorList>
            <person name="Jaros S."/>
            <person name="Januszkiewicz K."/>
            <person name="Wedrychowicz H."/>
        </authorList>
    </citation>
    <scope>NUCLEOTIDE SEQUENCE [LARGE SCALE GENOMIC DNA]</scope>
    <source>
        <strain evidence="11 12">DSM 15480</strain>
    </source>
</reference>
<evidence type="ECO:0000313" key="12">
    <source>
        <dbReference type="Proteomes" id="UP000184301"/>
    </source>
</evidence>
<keyword evidence="12" id="KW-1185">Reference proteome</keyword>
<keyword evidence="6 9" id="KW-1133">Transmembrane helix</keyword>
<feature type="transmembrane region" description="Helical" evidence="9">
    <location>
        <begin position="49"/>
        <end position="65"/>
    </location>
</feature>
<dbReference type="GO" id="GO:0022857">
    <property type="term" value="F:transmembrane transporter activity"/>
    <property type="evidence" value="ECO:0007669"/>
    <property type="project" value="TreeGrafter"/>
</dbReference>
<evidence type="ECO:0000256" key="6">
    <source>
        <dbReference type="ARBA" id="ARBA00022989"/>
    </source>
</evidence>
<accession>A0A1M6M6Y8</accession>
<evidence type="ECO:0000256" key="4">
    <source>
        <dbReference type="ARBA" id="ARBA00022519"/>
    </source>
</evidence>
<dbReference type="InterPro" id="IPR007387">
    <property type="entry name" value="TRAP_DctQ"/>
</dbReference>
<dbReference type="Pfam" id="PF04290">
    <property type="entry name" value="DctQ"/>
    <property type="match status" value="1"/>
</dbReference>
<evidence type="ECO:0000256" key="5">
    <source>
        <dbReference type="ARBA" id="ARBA00022692"/>
    </source>
</evidence>
<dbReference type="OrthoDB" id="9814265at2"/>
<feature type="transmembrane region" description="Helical" evidence="9">
    <location>
        <begin position="86"/>
        <end position="107"/>
    </location>
</feature>
<feature type="transmembrane region" description="Helical" evidence="9">
    <location>
        <begin position="16"/>
        <end position="37"/>
    </location>
</feature>
<evidence type="ECO:0000256" key="1">
    <source>
        <dbReference type="ARBA" id="ARBA00004429"/>
    </source>
</evidence>
<evidence type="ECO:0000256" key="3">
    <source>
        <dbReference type="ARBA" id="ARBA00022475"/>
    </source>
</evidence>
<comment type="subcellular location">
    <subcellularLocation>
        <location evidence="1">Cell inner membrane</location>
        <topology evidence="1">Multi-pass membrane protein</topology>
    </subcellularLocation>
</comment>
<dbReference type="InterPro" id="IPR055348">
    <property type="entry name" value="DctQ"/>
</dbReference>
<gene>
    <name evidence="11" type="ORF">SAMN02745243_01382</name>
</gene>
<keyword evidence="5 9" id="KW-0812">Transmembrane</keyword>
<evidence type="ECO:0000256" key="2">
    <source>
        <dbReference type="ARBA" id="ARBA00022448"/>
    </source>
</evidence>
<dbReference type="STRING" id="1121950.SAMN02745243_01382"/>
<keyword evidence="7 9" id="KW-0472">Membrane</keyword>
<dbReference type="PANTHER" id="PTHR35011">
    <property type="entry name" value="2,3-DIKETO-L-GULONATE TRAP TRANSPORTER SMALL PERMEASE PROTEIN YIAM"/>
    <property type="match status" value="1"/>
</dbReference>
<organism evidence="11 12">
    <name type="scientific">Hespellia stercorisuis DSM 15480</name>
    <dbReference type="NCBI Taxonomy" id="1121950"/>
    <lineage>
        <taxon>Bacteria</taxon>
        <taxon>Bacillati</taxon>
        <taxon>Bacillota</taxon>
        <taxon>Clostridia</taxon>
        <taxon>Lachnospirales</taxon>
        <taxon>Lachnospiraceae</taxon>
        <taxon>Hespellia</taxon>
    </lineage>
</organism>
<evidence type="ECO:0000256" key="9">
    <source>
        <dbReference type="SAM" id="Phobius"/>
    </source>
</evidence>
<feature type="transmembrane region" description="Helical" evidence="9">
    <location>
        <begin position="127"/>
        <end position="146"/>
    </location>
</feature>
<keyword evidence="3" id="KW-1003">Cell membrane</keyword>
<dbReference type="PANTHER" id="PTHR35011:SF2">
    <property type="entry name" value="2,3-DIKETO-L-GULONATE TRAP TRANSPORTER SMALL PERMEASE PROTEIN YIAM"/>
    <property type="match status" value="1"/>
</dbReference>
<feature type="domain" description="Tripartite ATP-independent periplasmic transporters DctQ component" evidence="10">
    <location>
        <begin position="23"/>
        <end position="153"/>
    </location>
</feature>
<evidence type="ECO:0000313" key="11">
    <source>
        <dbReference type="EMBL" id="SHJ79204.1"/>
    </source>
</evidence>
<evidence type="ECO:0000256" key="8">
    <source>
        <dbReference type="ARBA" id="ARBA00038436"/>
    </source>
</evidence>
<keyword evidence="2" id="KW-0813">Transport</keyword>
<dbReference type="RefSeq" id="WP_073107392.1">
    <property type="nucleotide sequence ID" value="NZ_FQZY01000017.1"/>
</dbReference>
<evidence type="ECO:0000256" key="7">
    <source>
        <dbReference type="ARBA" id="ARBA00023136"/>
    </source>
</evidence>
<keyword evidence="4" id="KW-0997">Cell inner membrane</keyword>
<protein>
    <submittedName>
        <fullName evidence="11">TRAP-type C4-dicarboxylate transport system, small permease component</fullName>
    </submittedName>
</protein>
<name>A0A1M6M6Y8_9FIRM</name>
<sequence>MKKIKWVNENFEEAMMIFFLIIMTLVMGFQICMRYIFNASMSWTEELTRYLFVWSGFLSISFAVEKSIAIRLEQLTEKMKPKAKSIVFFIDYAIEFLFFLYLIPTAGRSLVSVFASGQVSTAMQMPMWILQLAPLVGFLLAEIRLIQKMFMEIRKIKEDTSCR</sequence>
<dbReference type="GO" id="GO:0015740">
    <property type="term" value="P:C4-dicarboxylate transport"/>
    <property type="evidence" value="ECO:0007669"/>
    <property type="project" value="TreeGrafter"/>
</dbReference>
<comment type="similarity">
    <text evidence="8">Belongs to the TRAP transporter small permease family.</text>
</comment>
<dbReference type="Proteomes" id="UP000184301">
    <property type="component" value="Unassembled WGS sequence"/>
</dbReference>
<dbReference type="EMBL" id="FQZY01000017">
    <property type="protein sequence ID" value="SHJ79204.1"/>
    <property type="molecule type" value="Genomic_DNA"/>
</dbReference>
<dbReference type="AlphaFoldDB" id="A0A1M6M6Y8"/>